<dbReference type="EMBL" id="JYDW01000186">
    <property type="protein sequence ID" value="KRZ52670.1"/>
    <property type="molecule type" value="Genomic_DNA"/>
</dbReference>
<accession>A0A0V1L0S2</accession>
<name>A0A0V1L0S2_9BILA</name>
<comment type="caution">
    <text evidence="2">The sequence shown here is derived from an EMBL/GenBank/DDBJ whole genome shotgun (WGS) entry which is preliminary data.</text>
</comment>
<protein>
    <submittedName>
        <fullName evidence="2">Uncharacterized protein</fullName>
    </submittedName>
</protein>
<proteinExistence type="predicted"/>
<evidence type="ECO:0000256" key="1">
    <source>
        <dbReference type="SAM" id="Phobius"/>
    </source>
</evidence>
<keyword evidence="3" id="KW-1185">Reference proteome</keyword>
<sequence length="85" mass="9626">MSQITNLSVSDGQNFQLALQSKSSTLNFVIIAPFAAFQMVWNAFNFFYKSVRDNIVDLAVCVTETTYLRAVEEKLKKSIDKKAQL</sequence>
<reference evidence="2 3" key="1">
    <citation type="submission" date="2015-05" db="EMBL/GenBank/DDBJ databases">
        <title>Evolution of Trichinella species and genotypes.</title>
        <authorList>
            <person name="Korhonen P.K."/>
            <person name="Edoardo P."/>
            <person name="Giuseppe L.R."/>
            <person name="Gasser R.B."/>
        </authorList>
    </citation>
    <scope>NUCLEOTIDE SEQUENCE [LARGE SCALE GENOMIC DNA]</scope>
    <source>
        <strain evidence="2">ISS10</strain>
    </source>
</reference>
<keyword evidence="1" id="KW-0472">Membrane</keyword>
<dbReference type="Proteomes" id="UP000054721">
    <property type="component" value="Unassembled WGS sequence"/>
</dbReference>
<feature type="transmembrane region" description="Helical" evidence="1">
    <location>
        <begin position="26"/>
        <end position="48"/>
    </location>
</feature>
<dbReference type="AlphaFoldDB" id="A0A0V1L0S2"/>
<keyword evidence="1" id="KW-1133">Transmembrane helix</keyword>
<gene>
    <name evidence="2" type="ORF">T02_6502</name>
</gene>
<evidence type="ECO:0000313" key="2">
    <source>
        <dbReference type="EMBL" id="KRZ52670.1"/>
    </source>
</evidence>
<evidence type="ECO:0000313" key="3">
    <source>
        <dbReference type="Proteomes" id="UP000054721"/>
    </source>
</evidence>
<keyword evidence="1" id="KW-0812">Transmembrane</keyword>
<organism evidence="2 3">
    <name type="scientific">Trichinella nativa</name>
    <dbReference type="NCBI Taxonomy" id="6335"/>
    <lineage>
        <taxon>Eukaryota</taxon>
        <taxon>Metazoa</taxon>
        <taxon>Ecdysozoa</taxon>
        <taxon>Nematoda</taxon>
        <taxon>Enoplea</taxon>
        <taxon>Dorylaimia</taxon>
        <taxon>Trichinellida</taxon>
        <taxon>Trichinellidae</taxon>
        <taxon>Trichinella</taxon>
    </lineage>
</organism>